<dbReference type="InterPro" id="IPR000157">
    <property type="entry name" value="TIR_dom"/>
</dbReference>
<dbReference type="Gene3D" id="3.40.50.10140">
    <property type="entry name" value="Toll/interleukin-1 receptor homology (TIR) domain"/>
    <property type="match status" value="1"/>
</dbReference>
<evidence type="ECO:0000313" key="4">
    <source>
        <dbReference type="Proteomes" id="UP000198806"/>
    </source>
</evidence>
<name>A0A1I5J547_9FIRM</name>
<dbReference type="InterPro" id="IPR035897">
    <property type="entry name" value="Toll_tir_struct_dom_sf"/>
</dbReference>
<feature type="domain" description="AAA" evidence="1">
    <location>
        <begin position="204"/>
        <end position="367"/>
    </location>
</feature>
<accession>A0A1I5J547</accession>
<dbReference type="AlphaFoldDB" id="A0A1I5J547"/>
<dbReference type="OrthoDB" id="2067003at2"/>
<gene>
    <name evidence="3" type="ORF">SAMN04489757_1673</name>
</gene>
<dbReference type="RefSeq" id="WP_091689298.1">
    <property type="nucleotide sequence ID" value="NZ_BAABFM010000059.1"/>
</dbReference>
<evidence type="ECO:0000313" key="3">
    <source>
        <dbReference type="EMBL" id="SFO67769.1"/>
    </source>
</evidence>
<dbReference type="Proteomes" id="UP000198806">
    <property type="component" value="Unassembled WGS sequence"/>
</dbReference>
<protein>
    <submittedName>
        <fullName evidence="3">Cellulose biosynthesis protein BcsQ</fullName>
    </submittedName>
</protein>
<evidence type="ECO:0000259" key="1">
    <source>
        <dbReference type="Pfam" id="PF13614"/>
    </source>
</evidence>
<dbReference type="Pfam" id="PF13676">
    <property type="entry name" value="TIR_2"/>
    <property type="match status" value="1"/>
</dbReference>
<dbReference type="PANTHER" id="PTHR13696">
    <property type="entry name" value="P-LOOP CONTAINING NUCLEOSIDE TRIPHOSPHATE HYDROLASE"/>
    <property type="match status" value="1"/>
</dbReference>
<organism evidence="3 4">
    <name type="scientific">Anaerocolumna aminovalerica</name>
    <dbReference type="NCBI Taxonomy" id="1527"/>
    <lineage>
        <taxon>Bacteria</taxon>
        <taxon>Bacillati</taxon>
        <taxon>Bacillota</taxon>
        <taxon>Clostridia</taxon>
        <taxon>Lachnospirales</taxon>
        <taxon>Lachnospiraceae</taxon>
        <taxon>Anaerocolumna</taxon>
    </lineage>
</organism>
<dbReference type="GO" id="GO:0007165">
    <property type="term" value="P:signal transduction"/>
    <property type="evidence" value="ECO:0007669"/>
    <property type="project" value="InterPro"/>
</dbReference>
<dbReference type="InterPro" id="IPR025669">
    <property type="entry name" value="AAA_dom"/>
</dbReference>
<sequence>MGFVDNRTWYIGEEDYGFHFLSYCQKDSCYADEIDLYFRNTNINIKRDIREISSWKSIRGYMKTIRNMEYAILIITENYLKSFNCMYEVMELMKEKDYHNKIFPVLYATDIYKPAGKIVYIKYWNNEYCFLKRQIRQLKMENAISVINNLKEIQSIQSSIDEFLNLVTDMNNPDVKDVNKEIEKSLRLQNILIEQNEKELNSGIIAIANPAGGVGKSTVAGGLAYALRKALNKKVLCISLGSLDNAQYFLGLHEVNEDNVSVYEQIYVHETPCGVDFIYKKEMEQFRLAQEQQYGKSDWERILSEIINQKIYDYIIIDCGRGTDGLNQKEILNFVKNIIIPLGDNVWSPNGIEDVANILKRKKDRKNIWLLNSIGLFVGKSKIQDDLQRLYIKTKNMIQKENIRVNEFSTIIPKSNKMAEVTWEKGILIESPQIKQIKQAYIDLAKEVEENNRAN</sequence>
<evidence type="ECO:0000259" key="2">
    <source>
        <dbReference type="Pfam" id="PF13676"/>
    </source>
</evidence>
<dbReference type="EMBL" id="FOWD01000067">
    <property type="protein sequence ID" value="SFO67769.1"/>
    <property type="molecule type" value="Genomic_DNA"/>
</dbReference>
<dbReference type="SUPFAM" id="SSF52200">
    <property type="entry name" value="Toll/Interleukin receptor TIR domain"/>
    <property type="match status" value="1"/>
</dbReference>
<dbReference type="SUPFAM" id="SSF52540">
    <property type="entry name" value="P-loop containing nucleoside triphosphate hydrolases"/>
    <property type="match status" value="1"/>
</dbReference>
<dbReference type="PANTHER" id="PTHR13696:SF99">
    <property type="entry name" value="COBYRINIC ACID AC-DIAMIDE SYNTHASE"/>
    <property type="match status" value="1"/>
</dbReference>
<dbReference type="Pfam" id="PF13614">
    <property type="entry name" value="AAA_31"/>
    <property type="match status" value="1"/>
</dbReference>
<dbReference type="InterPro" id="IPR050678">
    <property type="entry name" value="DNA_Partitioning_ATPase"/>
</dbReference>
<dbReference type="InterPro" id="IPR027417">
    <property type="entry name" value="P-loop_NTPase"/>
</dbReference>
<keyword evidence="4" id="KW-1185">Reference proteome</keyword>
<feature type="domain" description="TIR" evidence="2">
    <location>
        <begin position="20"/>
        <end position="126"/>
    </location>
</feature>
<reference evidence="3 4" key="1">
    <citation type="submission" date="2016-10" db="EMBL/GenBank/DDBJ databases">
        <authorList>
            <person name="de Groot N.N."/>
        </authorList>
    </citation>
    <scope>NUCLEOTIDE SEQUENCE [LARGE SCALE GENOMIC DNA]</scope>
    <source>
        <strain evidence="3 4">DSM 1283</strain>
    </source>
</reference>
<proteinExistence type="predicted"/>
<dbReference type="Gene3D" id="3.40.50.300">
    <property type="entry name" value="P-loop containing nucleotide triphosphate hydrolases"/>
    <property type="match status" value="1"/>
</dbReference>
<dbReference type="STRING" id="1527.SAMN04489757_1673"/>